<dbReference type="HOGENOM" id="CLU_059811_0_2_1"/>
<evidence type="ECO:0000313" key="9">
    <source>
        <dbReference type="Proteomes" id="UP000015101"/>
    </source>
</evidence>
<dbReference type="EMBL" id="AMQM01003935">
    <property type="status" value="NOT_ANNOTATED_CDS"/>
    <property type="molecule type" value="Genomic_DNA"/>
</dbReference>
<organism evidence="8 9">
    <name type="scientific">Helobdella robusta</name>
    <name type="common">Californian leech</name>
    <dbReference type="NCBI Taxonomy" id="6412"/>
    <lineage>
        <taxon>Eukaryota</taxon>
        <taxon>Metazoa</taxon>
        <taxon>Spiralia</taxon>
        <taxon>Lophotrochozoa</taxon>
        <taxon>Annelida</taxon>
        <taxon>Clitellata</taxon>
        <taxon>Hirudinea</taxon>
        <taxon>Rhynchobdellida</taxon>
        <taxon>Glossiphoniidae</taxon>
        <taxon>Helobdella</taxon>
    </lineage>
</organism>
<evidence type="ECO:0000256" key="1">
    <source>
        <dbReference type="ARBA" id="ARBA00004123"/>
    </source>
</evidence>
<sequence length="330" mass="37319">MFQKSLIICCPAVAVDTSEVKRLNHAPQILQNVQISPNIFTIGGNSMIINEPQSFQHKSTSKITSHLLPGIKLPKTKQQWEEANAYFHHKLNDLNNIEDIDSYALLLQNTIYQYFADTYGILKPKESTVVNVNADHRKLKKKLKNLKILGQNDNSFIDEIKCLSKLIRLKIHREKISKAVGQSKISVQLSKNFWNTCKKLFSLSTPLPPLFDVDKGADHFGGVMKAGDRTHFAIPDWIPPLQPPVFNGTIDPPTYEEVSSIVRRSKSSASPCPLDQISTIMFKKCPILRTYLHKLLSKCWVASTIPGKPLHMEGELYEKRLLTTDEMLTG</sequence>
<keyword evidence="4" id="KW-0863">Zinc-finger</keyword>
<evidence type="ECO:0000313" key="7">
    <source>
        <dbReference type="EMBL" id="ESO05416.1"/>
    </source>
</evidence>
<dbReference type="GO" id="GO:0008270">
    <property type="term" value="F:zinc ion binding"/>
    <property type="evidence" value="ECO:0007669"/>
    <property type="project" value="UniProtKB-KW"/>
</dbReference>
<keyword evidence="5" id="KW-0862">Zinc</keyword>
<dbReference type="InterPro" id="IPR051644">
    <property type="entry name" value="TRAMP_AT-DNA-binding"/>
</dbReference>
<name>T1F4Q6_HELRO</name>
<dbReference type="PANTHER" id="PTHR46543:SF1">
    <property type="entry name" value="ZINC FINGER CCHC DOMAIN-CONTAINING PROTEIN 7"/>
    <property type="match status" value="1"/>
</dbReference>
<dbReference type="GO" id="GO:0003723">
    <property type="term" value="F:RNA binding"/>
    <property type="evidence" value="ECO:0000318"/>
    <property type="project" value="GO_Central"/>
</dbReference>
<keyword evidence="9" id="KW-1185">Reference proteome</keyword>
<dbReference type="EMBL" id="KB096365">
    <property type="protein sequence ID" value="ESO05416.1"/>
    <property type="molecule type" value="Genomic_DNA"/>
</dbReference>
<dbReference type="RefSeq" id="XP_009016731.1">
    <property type="nucleotide sequence ID" value="XM_009018483.1"/>
</dbReference>
<evidence type="ECO:0000256" key="5">
    <source>
        <dbReference type="ARBA" id="ARBA00022833"/>
    </source>
</evidence>
<dbReference type="GO" id="GO:0071031">
    <property type="term" value="P:nuclear mRNA surveillance of mRNA 3'-end processing"/>
    <property type="evidence" value="ECO:0000318"/>
    <property type="project" value="GO_Central"/>
</dbReference>
<protein>
    <submittedName>
        <fullName evidence="7 8">Uncharacterized protein</fullName>
    </submittedName>
</protein>
<evidence type="ECO:0000256" key="4">
    <source>
        <dbReference type="ARBA" id="ARBA00022771"/>
    </source>
</evidence>
<accession>T1F4Q6</accession>
<dbReference type="GO" id="GO:0071035">
    <property type="term" value="P:nuclear polyadenylation-dependent rRNA catabolic process"/>
    <property type="evidence" value="ECO:0000318"/>
    <property type="project" value="GO_Central"/>
</dbReference>
<reference evidence="7 9" key="2">
    <citation type="journal article" date="2013" name="Nature">
        <title>Insights into bilaterian evolution from three spiralian genomes.</title>
        <authorList>
            <person name="Simakov O."/>
            <person name="Marletaz F."/>
            <person name="Cho S.J."/>
            <person name="Edsinger-Gonzales E."/>
            <person name="Havlak P."/>
            <person name="Hellsten U."/>
            <person name="Kuo D.H."/>
            <person name="Larsson T."/>
            <person name="Lv J."/>
            <person name="Arendt D."/>
            <person name="Savage R."/>
            <person name="Osoegawa K."/>
            <person name="de Jong P."/>
            <person name="Grimwood J."/>
            <person name="Chapman J.A."/>
            <person name="Shapiro H."/>
            <person name="Aerts A."/>
            <person name="Otillar R.P."/>
            <person name="Terry A.Y."/>
            <person name="Boore J.L."/>
            <person name="Grigoriev I.V."/>
            <person name="Lindberg D.R."/>
            <person name="Seaver E.C."/>
            <person name="Weisblat D.A."/>
            <person name="Putnam N.H."/>
            <person name="Rokhsar D.S."/>
        </authorList>
    </citation>
    <scope>NUCLEOTIDE SEQUENCE</scope>
</reference>
<keyword evidence="3" id="KW-0677">Repeat</keyword>
<dbReference type="CTD" id="20203805"/>
<dbReference type="GO" id="GO:0071036">
    <property type="term" value="P:nuclear polyadenylation-dependent snoRNA catabolic process"/>
    <property type="evidence" value="ECO:0000318"/>
    <property type="project" value="GO_Central"/>
</dbReference>
<dbReference type="OrthoDB" id="416119at2759"/>
<dbReference type="AlphaFoldDB" id="T1F4Q6"/>
<gene>
    <name evidence="8" type="primary">20203805</name>
    <name evidence="7" type="ORF">HELRODRAFT_171815</name>
</gene>
<evidence type="ECO:0000256" key="2">
    <source>
        <dbReference type="ARBA" id="ARBA00022723"/>
    </source>
</evidence>
<dbReference type="GO" id="GO:0031499">
    <property type="term" value="C:TRAMP complex"/>
    <property type="evidence" value="ECO:0000318"/>
    <property type="project" value="GO_Central"/>
</dbReference>
<dbReference type="Proteomes" id="UP000015101">
    <property type="component" value="Unassembled WGS sequence"/>
</dbReference>
<comment type="subcellular location">
    <subcellularLocation>
        <location evidence="1">Nucleus</location>
    </subcellularLocation>
</comment>
<reference evidence="8" key="3">
    <citation type="submission" date="2015-06" db="UniProtKB">
        <authorList>
            <consortium name="EnsemblMetazoa"/>
        </authorList>
    </citation>
    <scope>IDENTIFICATION</scope>
</reference>
<proteinExistence type="predicted"/>
<dbReference type="PANTHER" id="PTHR46543">
    <property type="entry name" value="ZINC FINGER CCHC DOMAIN-CONTAINING PROTEIN 7"/>
    <property type="match status" value="1"/>
</dbReference>
<evidence type="ECO:0000313" key="8">
    <source>
        <dbReference type="EnsemblMetazoa" id="HelroP171815"/>
    </source>
</evidence>
<dbReference type="GO" id="GO:0071039">
    <property type="term" value="P:nuclear polyadenylation-dependent CUT catabolic process"/>
    <property type="evidence" value="ECO:0000318"/>
    <property type="project" value="GO_Central"/>
</dbReference>
<keyword evidence="2" id="KW-0479">Metal-binding</keyword>
<dbReference type="KEGG" id="hro:HELRODRAFT_171815"/>
<reference evidence="9" key="1">
    <citation type="submission" date="2012-12" db="EMBL/GenBank/DDBJ databases">
        <authorList>
            <person name="Hellsten U."/>
            <person name="Grimwood J."/>
            <person name="Chapman J.A."/>
            <person name="Shapiro H."/>
            <person name="Aerts A."/>
            <person name="Otillar R.P."/>
            <person name="Terry A.Y."/>
            <person name="Boore J.L."/>
            <person name="Simakov O."/>
            <person name="Marletaz F."/>
            <person name="Cho S.-J."/>
            <person name="Edsinger-Gonzales E."/>
            <person name="Havlak P."/>
            <person name="Kuo D.-H."/>
            <person name="Larsson T."/>
            <person name="Lv J."/>
            <person name="Arendt D."/>
            <person name="Savage R."/>
            <person name="Osoegawa K."/>
            <person name="de Jong P."/>
            <person name="Lindberg D.R."/>
            <person name="Seaver E.C."/>
            <person name="Weisblat D.A."/>
            <person name="Putnam N.H."/>
            <person name="Grigoriev I.V."/>
            <person name="Rokhsar D.S."/>
        </authorList>
    </citation>
    <scope>NUCLEOTIDE SEQUENCE</scope>
</reference>
<dbReference type="GeneID" id="20203805"/>
<dbReference type="EnsemblMetazoa" id="HelroT171815">
    <property type="protein sequence ID" value="HelroP171815"/>
    <property type="gene ID" value="HelroG171815"/>
</dbReference>
<evidence type="ECO:0000256" key="3">
    <source>
        <dbReference type="ARBA" id="ARBA00022737"/>
    </source>
</evidence>
<dbReference type="GO" id="GO:0071038">
    <property type="term" value="P:TRAMP-dependent tRNA surveillance pathway"/>
    <property type="evidence" value="ECO:0000318"/>
    <property type="project" value="GO_Central"/>
</dbReference>
<evidence type="ECO:0000256" key="6">
    <source>
        <dbReference type="ARBA" id="ARBA00023242"/>
    </source>
</evidence>
<dbReference type="GO" id="GO:0071037">
    <property type="term" value="P:nuclear polyadenylation-dependent snRNA catabolic process"/>
    <property type="evidence" value="ECO:0000318"/>
    <property type="project" value="GO_Central"/>
</dbReference>
<dbReference type="InParanoid" id="T1F4Q6"/>
<keyword evidence="6" id="KW-0539">Nucleus</keyword>